<evidence type="ECO:0000313" key="3">
    <source>
        <dbReference type="Proteomes" id="UP000323917"/>
    </source>
</evidence>
<dbReference type="KEGG" id="bgok:Pr1d_36270"/>
<dbReference type="EMBL" id="CP042913">
    <property type="protein sequence ID" value="QEG36314.1"/>
    <property type="molecule type" value="Genomic_DNA"/>
</dbReference>
<name>A0A5B9QB78_9BACT</name>
<dbReference type="GO" id="GO:0006302">
    <property type="term" value="P:double-strand break repair"/>
    <property type="evidence" value="ECO:0007669"/>
    <property type="project" value="TreeGrafter"/>
</dbReference>
<organism evidence="2 3">
    <name type="scientific">Bythopirellula goksoeyrii</name>
    <dbReference type="NCBI Taxonomy" id="1400387"/>
    <lineage>
        <taxon>Bacteria</taxon>
        <taxon>Pseudomonadati</taxon>
        <taxon>Planctomycetota</taxon>
        <taxon>Planctomycetia</taxon>
        <taxon>Pirellulales</taxon>
        <taxon>Lacipirellulaceae</taxon>
        <taxon>Bythopirellula</taxon>
    </lineage>
</organism>
<dbReference type="PANTHER" id="PTHR10133:SF62">
    <property type="entry name" value="DNA POLYMERASE THETA"/>
    <property type="match status" value="1"/>
</dbReference>
<keyword evidence="3" id="KW-1185">Reference proteome</keyword>
<reference evidence="2 3" key="1">
    <citation type="submission" date="2019-08" db="EMBL/GenBank/DDBJ databases">
        <title>Deep-cultivation of Planctomycetes and their phenomic and genomic characterization uncovers novel biology.</title>
        <authorList>
            <person name="Wiegand S."/>
            <person name="Jogler M."/>
            <person name="Boedeker C."/>
            <person name="Pinto D."/>
            <person name="Vollmers J."/>
            <person name="Rivas-Marin E."/>
            <person name="Kohn T."/>
            <person name="Peeters S.H."/>
            <person name="Heuer A."/>
            <person name="Rast P."/>
            <person name="Oberbeckmann S."/>
            <person name="Bunk B."/>
            <person name="Jeske O."/>
            <person name="Meyerdierks A."/>
            <person name="Storesund J.E."/>
            <person name="Kallscheuer N."/>
            <person name="Luecker S."/>
            <person name="Lage O.M."/>
            <person name="Pohl T."/>
            <person name="Merkel B.J."/>
            <person name="Hornburger P."/>
            <person name="Mueller R.-W."/>
            <person name="Bruemmer F."/>
            <person name="Labrenz M."/>
            <person name="Spormann A.M."/>
            <person name="Op den Camp H."/>
            <person name="Overmann J."/>
            <person name="Amann R."/>
            <person name="Jetten M.S.M."/>
            <person name="Mascher T."/>
            <person name="Medema M.H."/>
            <person name="Devos D.P."/>
            <person name="Kaster A.-K."/>
            <person name="Ovreas L."/>
            <person name="Rohde M."/>
            <person name="Galperin M.Y."/>
            <person name="Jogler C."/>
        </authorList>
    </citation>
    <scope>NUCLEOTIDE SEQUENCE [LARGE SCALE GENOMIC DNA]</scope>
    <source>
        <strain evidence="2 3">Pr1d</strain>
    </source>
</reference>
<evidence type="ECO:0000313" key="2">
    <source>
        <dbReference type="EMBL" id="QEG36314.1"/>
    </source>
</evidence>
<dbReference type="InterPro" id="IPR001098">
    <property type="entry name" value="DNA-dir_DNA_pol_A_palm_dom"/>
</dbReference>
<sequence length="596" mass="66370">MLDTFREVWLCDFEFQADPGERPKVHCLVAHELLSGKRLRLWVDELGRNPPFSTGSDVLFVAYFASAELGCYLSLGWEMPQRLLDLFVEFRCLTNGLPLPSGNGLIGALVHFGLDSIAAATKTEMRDLAIRGGPFSDIEKLALLDYCETDVVALAQLIRVMADKIDWPRAVLRGRYMAAVAKMEHTGTPIDTDILGRLRSNWGKIKSELISRVDSKFGVFEGQTFKRDLFAKWLAENKIPWPRLPSGQLALDSDTFRSMSKMYPQVAPLHELRHTLGELRLESLSVGADGRNRTLLSPFSSRTGRNQPSNSKFIFGPSCWMRGLIKPTWGRAVAYVDWSQQEFAIAAKLSGDLAMMEAYSSGDPYLAFAKQAGAVPSDASKQSHPHQREQFKVCSLAVQYGMGEDSLAAKLGKPSVYGRELLRAHKETYPDFWSWSQSAVDQAMLNNRVWTVFGWELHIGAGETNPRSLANFPVQANGAEMLRLACCLATEIGIRVCAPVHDALLVEGAADEIRDVVVATQDAMREAGRIVLSGFELRTDAEIVAWPNRYMDPRGRALWDELTGILEDETLAVPRRVPPARLPGCPLRTDHPVQSY</sequence>
<dbReference type="Pfam" id="PF00476">
    <property type="entry name" value="DNA_pol_A"/>
    <property type="match status" value="1"/>
</dbReference>
<dbReference type="EC" id="2.7.7.7" evidence="2"/>
<dbReference type="SUPFAM" id="SSF56672">
    <property type="entry name" value="DNA/RNA polymerases"/>
    <property type="match status" value="1"/>
</dbReference>
<dbReference type="GO" id="GO:0006261">
    <property type="term" value="P:DNA-templated DNA replication"/>
    <property type="evidence" value="ECO:0007669"/>
    <property type="project" value="InterPro"/>
</dbReference>
<dbReference type="Gene3D" id="1.10.150.20">
    <property type="entry name" value="5' to 3' exonuclease, C-terminal subdomain"/>
    <property type="match status" value="1"/>
</dbReference>
<gene>
    <name evidence="2" type="primary">polA_2</name>
    <name evidence="2" type="ORF">Pr1d_36270</name>
</gene>
<dbReference type="GO" id="GO:0003887">
    <property type="term" value="F:DNA-directed DNA polymerase activity"/>
    <property type="evidence" value="ECO:0007669"/>
    <property type="project" value="UniProtKB-EC"/>
</dbReference>
<feature type="domain" description="DNA-directed DNA polymerase family A palm" evidence="1">
    <location>
        <begin position="318"/>
        <end position="512"/>
    </location>
</feature>
<dbReference type="GO" id="GO:0003677">
    <property type="term" value="F:DNA binding"/>
    <property type="evidence" value="ECO:0007669"/>
    <property type="project" value="InterPro"/>
</dbReference>
<keyword evidence="2" id="KW-0548">Nucleotidyltransferase</keyword>
<dbReference type="SMART" id="SM00482">
    <property type="entry name" value="POLAc"/>
    <property type="match status" value="1"/>
</dbReference>
<evidence type="ECO:0000259" key="1">
    <source>
        <dbReference type="SMART" id="SM00482"/>
    </source>
</evidence>
<accession>A0A5B9QB78</accession>
<protein>
    <submittedName>
        <fullName evidence="2">DNA polymerase I, thermostable</fullName>
        <ecNumber evidence="2">2.7.7.7</ecNumber>
    </submittedName>
</protein>
<dbReference type="RefSeq" id="WP_148074677.1">
    <property type="nucleotide sequence ID" value="NZ_CP042913.1"/>
</dbReference>
<keyword evidence="2" id="KW-0808">Transferase</keyword>
<dbReference type="Proteomes" id="UP000323917">
    <property type="component" value="Chromosome"/>
</dbReference>
<dbReference type="PANTHER" id="PTHR10133">
    <property type="entry name" value="DNA POLYMERASE I"/>
    <property type="match status" value="1"/>
</dbReference>
<dbReference type="OrthoDB" id="237796at2"/>
<dbReference type="AlphaFoldDB" id="A0A5B9QB78"/>
<proteinExistence type="predicted"/>
<dbReference type="Gene3D" id="3.30.70.370">
    <property type="match status" value="1"/>
</dbReference>
<dbReference type="InterPro" id="IPR043502">
    <property type="entry name" value="DNA/RNA_pol_sf"/>
</dbReference>
<dbReference type="PRINTS" id="PR00868">
    <property type="entry name" value="DNAPOLI"/>
</dbReference>
<dbReference type="InterPro" id="IPR002298">
    <property type="entry name" value="DNA_polymerase_A"/>
</dbReference>